<evidence type="ECO:0000256" key="3">
    <source>
        <dbReference type="ARBA" id="ARBA00022729"/>
    </source>
</evidence>
<protein>
    <recommendedName>
        <fullName evidence="2">Curli production assembly/transport component CsgE</fullName>
    </recommendedName>
</protein>
<feature type="chain" id="PRO_5011642498" description="Curli production assembly/transport component CsgE" evidence="4">
    <location>
        <begin position="27"/>
        <end position="189"/>
    </location>
</feature>
<dbReference type="InterPro" id="IPR018900">
    <property type="entry name" value="Curli_CsgE"/>
</dbReference>
<dbReference type="RefSeq" id="WP_089793749.1">
    <property type="nucleotide sequence ID" value="NZ_FPBP01000003.1"/>
</dbReference>
<dbReference type="OrthoDB" id="6869495at2"/>
<comment type="function">
    <text evidence="1">May be involved in the biogenesis of curli organelles.</text>
</comment>
<accession>A0A1I7GP77</accession>
<evidence type="ECO:0000313" key="5">
    <source>
        <dbReference type="EMBL" id="SFU50248.1"/>
    </source>
</evidence>
<reference evidence="6" key="1">
    <citation type="submission" date="2016-10" db="EMBL/GenBank/DDBJ databases">
        <authorList>
            <person name="Varghese N."/>
            <person name="Submissions S."/>
        </authorList>
    </citation>
    <scope>NUCLEOTIDE SEQUENCE [LARGE SCALE GENOMIC DNA]</scope>
    <source>
        <strain evidence="6">CGMCC 1.6981</strain>
    </source>
</reference>
<evidence type="ECO:0000256" key="1">
    <source>
        <dbReference type="ARBA" id="ARBA00003989"/>
    </source>
</evidence>
<dbReference type="Proteomes" id="UP000198693">
    <property type="component" value="Unassembled WGS sequence"/>
</dbReference>
<keyword evidence="6" id="KW-1185">Reference proteome</keyword>
<sequence length="189" mass="20823">MSILRAINSLSLLLMVMVLMGQPAQAQRPSSPGTNTTGASGAGLEEQQALDEIAQEEEQEPLDNAEQGIEEQFSQQLNLDEPGLSGVLVDRTITMIGKTFYRQFSQLSMESGILSNTNLSIHERPSARWGSLIWISEGSKIIFEATLSPRLSDVDQYAEAAIEQVEQRVIQSKVMDALQKNEDLADEEL</sequence>
<name>A0A1I7GP77_9GAMM</name>
<evidence type="ECO:0000256" key="4">
    <source>
        <dbReference type="SAM" id="SignalP"/>
    </source>
</evidence>
<dbReference type="EMBL" id="FPBP01000003">
    <property type="protein sequence ID" value="SFU50248.1"/>
    <property type="molecule type" value="Genomic_DNA"/>
</dbReference>
<organism evidence="5 6">
    <name type="scientific">Halomonas korlensis</name>
    <dbReference type="NCBI Taxonomy" id="463301"/>
    <lineage>
        <taxon>Bacteria</taxon>
        <taxon>Pseudomonadati</taxon>
        <taxon>Pseudomonadota</taxon>
        <taxon>Gammaproteobacteria</taxon>
        <taxon>Oceanospirillales</taxon>
        <taxon>Halomonadaceae</taxon>
        <taxon>Halomonas</taxon>
    </lineage>
</organism>
<dbReference type="Pfam" id="PF10627">
    <property type="entry name" value="CsgE"/>
    <property type="match status" value="1"/>
</dbReference>
<keyword evidence="3 4" id="KW-0732">Signal</keyword>
<gene>
    <name evidence="5" type="ORF">SAMN04487955_103148</name>
</gene>
<evidence type="ECO:0000313" key="6">
    <source>
        <dbReference type="Proteomes" id="UP000198693"/>
    </source>
</evidence>
<dbReference type="STRING" id="463301.SAMN04487955_103148"/>
<feature type="signal peptide" evidence="4">
    <location>
        <begin position="1"/>
        <end position="26"/>
    </location>
</feature>
<proteinExistence type="predicted"/>
<evidence type="ECO:0000256" key="2">
    <source>
        <dbReference type="ARBA" id="ARBA00014024"/>
    </source>
</evidence>
<dbReference type="AlphaFoldDB" id="A0A1I7GP77"/>